<organism evidence="1 2">
    <name type="scientific">Portunus trituberculatus</name>
    <name type="common">Swimming crab</name>
    <name type="synonym">Neptunus trituberculatus</name>
    <dbReference type="NCBI Taxonomy" id="210409"/>
    <lineage>
        <taxon>Eukaryota</taxon>
        <taxon>Metazoa</taxon>
        <taxon>Ecdysozoa</taxon>
        <taxon>Arthropoda</taxon>
        <taxon>Crustacea</taxon>
        <taxon>Multicrustacea</taxon>
        <taxon>Malacostraca</taxon>
        <taxon>Eumalacostraca</taxon>
        <taxon>Eucarida</taxon>
        <taxon>Decapoda</taxon>
        <taxon>Pleocyemata</taxon>
        <taxon>Brachyura</taxon>
        <taxon>Eubrachyura</taxon>
        <taxon>Portunoidea</taxon>
        <taxon>Portunidae</taxon>
        <taxon>Portuninae</taxon>
        <taxon>Portunus</taxon>
    </lineage>
</organism>
<reference evidence="1 2" key="1">
    <citation type="submission" date="2019-05" db="EMBL/GenBank/DDBJ databases">
        <title>Another draft genome of Portunus trituberculatus and its Hox gene families provides insights of decapod evolution.</title>
        <authorList>
            <person name="Jeong J.-H."/>
            <person name="Song I."/>
            <person name="Kim S."/>
            <person name="Choi T."/>
            <person name="Kim D."/>
            <person name="Ryu S."/>
            <person name="Kim W."/>
        </authorList>
    </citation>
    <scope>NUCLEOTIDE SEQUENCE [LARGE SCALE GENOMIC DNA]</scope>
    <source>
        <tissue evidence="1">Muscle</tissue>
    </source>
</reference>
<comment type="caution">
    <text evidence="1">The sequence shown here is derived from an EMBL/GenBank/DDBJ whole genome shotgun (WGS) entry which is preliminary data.</text>
</comment>
<evidence type="ECO:0000313" key="1">
    <source>
        <dbReference type="EMBL" id="MPC99631.1"/>
    </source>
</evidence>
<dbReference type="Proteomes" id="UP000324222">
    <property type="component" value="Unassembled WGS sequence"/>
</dbReference>
<dbReference type="EMBL" id="VSRR010119186">
    <property type="protein sequence ID" value="MPC99631.1"/>
    <property type="molecule type" value="Genomic_DNA"/>
</dbReference>
<evidence type="ECO:0000313" key="2">
    <source>
        <dbReference type="Proteomes" id="UP000324222"/>
    </source>
</evidence>
<sequence>MSACGITRHFEGTQQTRQVMMPFSLTAC</sequence>
<dbReference type="AlphaFoldDB" id="A0A5B7JNV2"/>
<protein>
    <submittedName>
        <fullName evidence="1">Uncharacterized protein</fullName>
    </submittedName>
</protein>
<gene>
    <name evidence="1" type="ORF">E2C01_095058</name>
</gene>
<proteinExistence type="predicted"/>
<name>A0A5B7JNV2_PORTR</name>
<keyword evidence="2" id="KW-1185">Reference proteome</keyword>
<accession>A0A5B7JNV2</accession>